<dbReference type="InterPro" id="IPR006016">
    <property type="entry name" value="UspA"/>
</dbReference>
<dbReference type="SUPFAM" id="SSF52402">
    <property type="entry name" value="Adenine nucleotide alpha hydrolases-like"/>
    <property type="match status" value="1"/>
</dbReference>
<dbReference type="PRINTS" id="PR01438">
    <property type="entry name" value="UNVRSLSTRESS"/>
</dbReference>
<evidence type="ECO:0000256" key="1">
    <source>
        <dbReference type="ARBA" id="ARBA00004496"/>
    </source>
</evidence>
<keyword evidence="8" id="KW-1185">Reference proteome</keyword>
<dbReference type="EMBL" id="JOKH01000007">
    <property type="protein sequence ID" value="KEQ15044.1"/>
    <property type="molecule type" value="Genomic_DNA"/>
</dbReference>
<dbReference type="PANTHER" id="PTHR46268:SF23">
    <property type="entry name" value="UNIVERSAL STRESS PROTEIN A-RELATED"/>
    <property type="match status" value="1"/>
</dbReference>
<dbReference type="Pfam" id="PF00582">
    <property type="entry name" value="Usp"/>
    <property type="match status" value="1"/>
</dbReference>
<evidence type="ECO:0000256" key="5">
    <source>
        <dbReference type="PIRNR" id="PIRNR006276"/>
    </source>
</evidence>
<dbReference type="RefSeq" id="WP_034841310.1">
    <property type="nucleotide sequence ID" value="NZ_JOKH01000007.1"/>
</dbReference>
<evidence type="ECO:0000256" key="2">
    <source>
        <dbReference type="ARBA" id="ARBA00008791"/>
    </source>
</evidence>
<comment type="subunit">
    <text evidence="3">Homodimer.</text>
</comment>
<name>A0A081N9C1_9GAMM</name>
<comment type="similarity">
    <text evidence="2 5">Belongs to the universal stress protein A family.</text>
</comment>
<dbReference type="GO" id="GO:0005737">
    <property type="term" value="C:cytoplasm"/>
    <property type="evidence" value="ECO:0007669"/>
    <property type="project" value="UniProtKB-SubCell"/>
</dbReference>
<dbReference type="PANTHER" id="PTHR46268">
    <property type="entry name" value="STRESS RESPONSE PROTEIN NHAX"/>
    <property type="match status" value="1"/>
</dbReference>
<keyword evidence="4 5" id="KW-0963">Cytoplasm</keyword>
<dbReference type="InterPro" id="IPR006015">
    <property type="entry name" value="Universal_stress_UspA"/>
</dbReference>
<proteinExistence type="inferred from homology"/>
<gene>
    <name evidence="7" type="ORF">GZ78_24505</name>
</gene>
<dbReference type="PIRSF" id="PIRSF006276">
    <property type="entry name" value="UspA"/>
    <property type="match status" value="1"/>
</dbReference>
<evidence type="ECO:0000259" key="6">
    <source>
        <dbReference type="Pfam" id="PF00582"/>
    </source>
</evidence>
<organism evidence="7 8">
    <name type="scientific">Endozoicomonas numazuensis</name>
    <dbReference type="NCBI Taxonomy" id="1137799"/>
    <lineage>
        <taxon>Bacteria</taxon>
        <taxon>Pseudomonadati</taxon>
        <taxon>Pseudomonadota</taxon>
        <taxon>Gammaproteobacteria</taxon>
        <taxon>Oceanospirillales</taxon>
        <taxon>Endozoicomonadaceae</taxon>
        <taxon>Endozoicomonas</taxon>
    </lineage>
</organism>
<reference evidence="7 8" key="1">
    <citation type="submission" date="2014-06" db="EMBL/GenBank/DDBJ databases">
        <title>Whole Genome Sequences of Three Symbiotic Endozoicomonas Bacteria.</title>
        <authorList>
            <person name="Neave M.J."/>
            <person name="Apprill A."/>
            <person name="Voolstra C.R."/>
        </authorList>
    </citation>
    <scope>NUCLEOTIDE SEQUENCE [LARGE SCALE GENOMIC DNA]</scope>
    <source>
        <strain evidence="7 8">DSM 25634</strain>
    </source>
</reference>
<protein>
    <recommendedName>
        <fullName evidence="5">Universal stress protein</fullName>
    </recommendedName>
</protein>
<dbReference type="Gene3D" id="3.40.50.620">
    <property type="entry name" value="HUPs"/>
    <property type="match status" value="1"/>
</dbReference>
<comment type="caution">
    <text evidence="7">The sequence shown here is derived from an EMBL/GenBank/DDBJ whole genome shotgun (WGS) entry which is preliminary data.</text>
</comment>
<evidence type="ECO:0000313" key="7">
    <source>
        <dbReference type="EMBL" id="KEQ15044.1"/>
    </source>
</evidence>
<sequence>MSQYNHILVAIDLSDEADDVLDKAKSLAETYQARLTLVHVVEPLSVAYGSDIPLDLTTLQDEITQQARERISRLADSIHLDKGEQHVVYGRPEREVHRIAEESDVDLIVVGSHGRHGLALILGSTSTSILHGACCDVLAVRVGKS</sequence>
<dbReference type="Proteomes" id="UP000028073">
    <property type="component" value="Unassembled WGS sequence"/>
</dbReference>
<dbReference type="OrthoDB" id="9792500at2"/>
<dbReference type="AlphaFoldDB" id="A0A081N9C1"/>
<accession>A0A081N9C1</accession>
<feature type="domain" description="UspA" evidence="6">
    <location>
        <begin position="4"/>
        <end position="141"/>
    </location>
</feature>
<evidence type="ECO:0000256" key="3">
    <source>
        <dbReference type="ARBA" id="ARBA00011738"/>
    </source>
</evidence>
<dbReference type="InterPro" id="IPR014729">
    <property type="entry name" value="Rossmann-like_a/b/a_fold"/>
</dbReference>
<evidence type="ECO:0000256" key="4">
    <source>
        <dbReference type="ARBA" id="ARBA00022490"/>
    </source>
</evidence>
<dbReference type="eggNOG" id="COG0589">
    <property type="taxonomic scope" value="Bacteria"/>
</dbReference>
<evidence type="ECO:0000313" key="8">
    <source>
        <dbReference type="Proteomes" id="UP000028073"/>
    </source>
</evidence>
<comment type="subcellular location">
    <subcellularLocation>
        <location evidence="1 5">Cytoplasm</location>
    </subcellularLocation>
</comment>
<dbReference type="STRING" id="1137799.GZ78_24505"/>